<sequence>MSEIREVPNFRADLTPQEKAKYLKEAKRRATDEKPLWVNLGHAELLPWTGMGGLIPQKGIFVGVNYSRSRSQKIPQSIVLDFTRVVPIIDTPYASLPLSAVEIDATKEEIWVDCAKAVEAGVGVPLNRFIERSQN</sequence>
<proteinExistence type="predicted"/>
<reference evidence="1 2" key="1">
    <citation type="journal article" date="2016" name="Nat. Commun.">
        <title>Thousands of microbial genomes shed light on interconnected biogeochemical processes in an aquifer system.</title>
        <authorList>
            <person name="Anantharaman K."/>
            <person name="Brown C.T."/>
            <person name="Hug L.A."/>
            <person name="Sharon I."/>
            <person name="Castelle C.J."/>
            <person name="Probst A.J."/>
            <person name="Thomas B.C."/>
            <person name="Singh A."/>
            <person name="Wilkins M.J."/>
            <person name="Karaoz U."/>
            <person name="Brodie E.L."/>
            <person name="Williams K.H."/>
            <person name="Hubbard S.S."/>
            <person name="Banfield J.F."/>
        </authorList>
    </citation>
    <scope>NUCLEOTIDE SEQUENCE [LARGE SCALE GENOMIC DNA]</scope>
</reference>
<protein>
    <submittedName>
        <fullName evidence="1">Uncharacterized protein</fullName>
    </submittedName>
</protein>
<dbReference type="STRING" id="1797737.A2196_04730"/>
<gene>
    <name evidence="1" type="ORF">A2196_04730</name>
</gene>
<dbReference type="EMBL" id="MFCA01000022">
    <property type="protein sequence ID" value="OGE01886.1"/>
    <property type="molecule type" value="Genomic_DNA"/>
</dbReference>
<comment type="caution">
    <text evidence="1">The sequence shown here is derived from an EMBL/GenBank/DDBJ whole genome shotgun (WGS) entry which is preliminary data.</text>
</comment>
<organism evidence="1 2">
    <name type="scientific">Candidatus Curtissbacteria bacterium RIFOXYA1_FULL_41_14</name>
    <dbReference type="NCBI Taxonomy" id="1797737"/>
    <lineage>
        <taxon>Bacteria</taxon>
        <taxon>Candidatus Curtissiibacteriota</taxon>
    </lineage>
</organism>
<name>A0A1F5HCU2_9BACT</name>
<accession>A0A1F5HCU2</accession>
<dbReference type="Proteomes" id="UP000176751">
    <property type="component" value="Unassembled WGS sequence"/>
</dbReference>
<evidence type="ECO:0000313" key="1">
    <source>
        <dbReference type="EMBL" id="OGE01886.1"/>
    </source>
</evidence>
<dbReference type="AlphaFoldDB" id="A0A1F5HCU2"/>
<evidence type="ECO:0000313" key="2">
    <source>
        <dbReference type="Proteomes" id="UP000176751"/>
    </source>
</evidence>